<dbReference type="PANTHER" id="PTHR43639">
    <property type="entry name" value="OXIDOREDUCTASE, SHORT-CHAIN DEHYDROGENASE/REDUCTASE FAMILY (AFU_ORTHOLOGUE AFUA_5G02870)"/>
    <property type="match status" value="1"/>
</dbReference>
<dbReference type="InterPro" id="IPR002347">
    <property type="entry name" value="SDR_fam"/>
</dbReference>
<dbReference type="EMBL" id="UINC01052222">
    <property type="protein sequence ID" value="SVB67308.1"/>
    <property type="molecule type" value="Genomic_DNA"/>
</dbReference>
<protein>
    <recommendedName>
        <fullName evidence="4">Short-chain dehydrogenase/reductase SDR</fullName>
    </recommendedName>
</protein>
<dbReference type="Pfam" id="PF00106">
    <property type="entry name" value="adh_short"/>
    <property type="match status" value="1"/>
</dbReference>
<dbReference type="AlphaFoldDB" id="A0A382FW97"/>
<proteinExistence type="inferred from homology"/>
<sequence length="205" mass="22582">MPTVLVTGGAVRLGRAMVLHLAGRGYDIALHYGKSQKYAEQTVDEARKLGVKCETYSANFTNFNEIVSLMDRVLVDFNSIELLVNSAANFIQENLEETSDSRLLDTIHINLIAPFILMREFKKTVNSGLIINILDQRILRRISTFGVYSISKSALAHLTELSAVEWGETIRVNGIAPGLILPPAGSADEYLLQNAPNIPTKTHGN</sequence>
<name>A0A382FW97_9ZZZZ</name>
<evidence type="ECO:0000313" key="3">
    <source>
        <dbReference type="EMBL" id="SVB67308.1"/>
    </source>
</evidence>
<dbReference type="SUPFAM" id="SSF51735">
    <property type="entry name" value="NAD(P)-binding Rossmann-fold domains"/>
    <property type="match status" value="1"/>
</dbReference>
<gene>
    <name evidence="3" type="ORF">METZ01_LOCUS220162</name>
</gene>
<dbReference type="GO" id="GO:0016491">
    <property type="term" value="F:oxidoreductase activity"/>
    <property type="evidence" value="ECO:0007669"/>
    <property type="project" value="UniProtKB-KW"/>
</dbReference>
<evidence type="ECO:0000256" key="2">
    <source>
        <dbReference type="ARBA" id="ARBA00023002"/>
    </source>
</evidence>
<reference evidence="3" key="1">
    <citation type="submission" date="2018-05" db="EMBL/GenBank/DDBJ databases">
        <authorList>
            <person name="Lanie J.A."/>
            <person name="Ng W.-L."/>
            <person name="Kazmierczak K.M."/>
            <person name="Andrzejewski T.M."/>
            <person name="Davidsen T.M."/>
            <person name="Wayne K.J."/>
            <person name="Tettelin H."/>
            <person name="Glass J.I."/>
            <person name="Rusch D."/>
            <person name="Podicherti R."/>
            <person name="Tsui H.-C.T."/>
            <person name="Winkler M.E."/>
        </authorList>
    </citation>
    <scope>NUCLEOTIDE SEQUENCE</scope>
</reference>
<dbReference type="InterPro" id="IPR036291">
    <property type="entry name" value="NAD(P)-bd_dom_sf"/>
</dbReference>
<dbReference type="PRINTS" id="PR00081">
    <property type="entry name" value="GDHRDH"/>
</dbReference>
<organism evidence="3">
    <name type="scientific">marine metagenome</name>
    <dbReference type="NCBI Taxonomy" id="408172"/>
    <lineage>
        <taxon>unclassified sequences</taxon>
        <taxon>metagenomes</taxon>
        <taxon>ecological metagenomes</taxon>
    </lineage>
</organism>
<dbReference type="PANTHER" id="PTHR43639:SF1">
    <property type="entry name" value="SHORT-CHAIN DEHYDROGENASE_REDUCTASE FAMILY PROTEIN"/>
    <property type="match status" value="1"/>
</dbReference>
<keyword evidence="2" id="KW-0560">Oxidoreductase</keyword>
<accession>A0A382FW97</accession>
<comment type="similarity">
    <text evidence="1">Belongs to the short-chain dehydrogenases/reductases (SDR) family.</text>
</comment>
<evidence type="ECO:0000256" key="1">
    <source>
        <dbReference type="ARBA" id="ARBA00006484"/>
    </source>
</evidence>
<dbReference type="Gene3D" id="3.40.50.720">
    <property type="entry name" value="NAD(P)-binding Rossmann-like Domain"/>
    <property type="match status" value="1"/>
</dbReference>
<feature type="non-terminal residue" evidence="3">
    <location>
        <position position="205"/>
    </location>
</feature>
<evidence type="ECO:0008006" key="4">
    <source>
        <dbReference type="Google" id="ProtNLM"/>
    </source>
</evidence>